<reference evidence="3" key="1">
    <citation type="journal article" date="2021" name="Nat. Commun.">
        <title>Genetic determinants of endophytism in the Arabidopsis root mycobiome.</title>
        <authorList>
            <person name="Mesny F."/>
            <person name="Miyauchi S."/>
            <person name="Thiergart T."/>
            <person name="Pickel B."/>
            <person name="Atanasova L."/>
            <person name="Karlsson M."/>
            <person name="Huettel B."/>
            <person name="Barry K.W."/>
            <person name="Haridas S."/>
            <person name="Chen C."/>
            <person name="Bauer D."/>
            <person name="Andreopoulos W."/>
            <person name="Pangilinan J."/>
            <person name="LaButti K."/>
            <person name="Riley R."/>
            <person name="Lipzen A."/>
            <person name="Clum A."/>
            <person name="Drula E."/>
            <person name="Henrissat B."/>
            <person name="Kohler A."/>
            <person name="Grigoriev I.V."/>
            <person name="Martin F.M."/>
            <person name="Hacquard S."/>
        </authorList>
    </citation>
    <scope>NUCLEOTIDE SEQUENCE</scope>
    <source>
        <strain evidence="3">MPI-SDFR-AT-0117</strain>
    </source>
</reference>
<dbReference type="Proteomes" id="UP000770015">
    <property type="component" value="Unassembled WGS sequence"/>
</dbReference>
<dbReference type="OrthoDB" id="3595619at2759"/>
<evidence type="ECO:0000256" key="1">
    <source>
        <dbReference type="SAM" id="Coils"/>
    </source>
</evidence>
<feature type="compositionally biased region" description="Basic and acidic residues" evidence="2">
    <location>
        <begin position="196"/>
        <end position="209"/>
    </location>
</feature>
<feature type="coiled-coil region" evidence="1">
    <location>
        <begin position="250"/>
        <end position="277"/>
    </location>
</feature>
<protein>
    <submittedName>
        <fullName evidence="3">Uncharacterized protein</fullName>
    </submittedName>
</protein>
<evidence type="ECO:0000256" key="2">
    <source>
        <dbReference type="SAM" id="MobiDB-lite"/>
    </source>
</evidence>
<gene>
    <name evidence="3" type="ORF">F5X68DRAFT_231268</name>
</gene>
<evidence type="ECO:0000313" key="4">
    <source>
        <dbReference type="Proteomes" id="UP000770015"/>
    </source>
</evidence>
<comment type="caution">
    <text evidence="3">The sequence shown here is derived from an EMBL/GenBank/DDBJ whole genome shotgun (WGS) entry which is preliminary data.</text>
</comment>
<feature type="region of interest" description="Disordered" evidence="2">
    <location>
        <begin position="185"/>
        <end position="246"/>
    </location>
</feature>
<keyword evidence="1" id="KW-0175">Coiled coil</keyword>
<accession>A0A9P9AB93</accession>
<dbReference type="EMBL" id="JAGSXJ010000010">
    <property type="protein sequence ID" value="KAH6687719.1"/>
    <property type="molecule type" value="Genomic_DNA"/>
</dbReference>
<organism evidence="3 4">
    <name type="scientific">Plectosphaerella plurivora</name>
    <dbReference type="NCBI Taxonomy" id="936078"/>
    <lineage>
        <taxon>Eukaryota</taxon>
        <taxon>Fungi</taxon>
        <taxon>Dikarya</taxon>
        <taxon>Ascomycota</taxon>
        <taxon>Pezizomycotina</taxon>
        <taxon>Sordariomycetes</taxon>
        <taxon>Hypocreomycetidae</taxon>
        <taxon>Glomerellales</taxon>
        <taxon>Plectosphaerellaceae</taxon>
        <taxon>Plectosphaerella</taxon>
    </lineage>
</organism>
<feature type="region of interest" description="Disordered" evidence="2">
    <location>
        <begin position="309"/>
        <end position="368"/>
    </location>
</feature>
<dbReference type="AlphaFoldDB" id="A0A9P9AB93"/>
<proteinExistence type="predicted"/>
<evidence type="ECO:0000313" key="3">
    <source>
        <dbReference type="EMBL" id="KAH6687719.1"/>
    </source>
</evidence>
<name>A0A9P9AB93_9PEZI</name>
<feature type="compositionally biased region" description="Polar residues" evidence="2">
    <location>
        <begin position="221"/>
        <end position="231"/>
    </location>
</feature>
<keyword evidence="4" id="KW-1185">Reference proteome</keyword>
<sequence length="505" mass="56069">MKGMSGMLADAYTACLDSVSTCCAPLTGSRKDKAGRGYPEKQLFDVLHEQPLQTPAPHYAHYAGQGQVPWEPEAEAWSARRRERAVQRSSESRTVDANRAPSRFSLRKRFRTTSGPVDMRRALISAPYNFRHLDAESYQFPQYTNLHNIPQPGPTDFRPIELSIHERKRSLSPLLPHFEMVTLPTPPPAAQLPPARRSDDFDLGHERGHSNMSFHIPRRQTGGSPSTTYTESPPRIPPKSRARANTSSTIETMKERIARGLNEVEALQKEIDFVMERQSIYAASSRPSTAYSSGGPFDLEPMPMIPALPPAAPSFSERLTPGGERPRTAPARRPRTPPSQRALNGVGPAAAFITPPPSRERVDRIPPPPLPLVLRPPLRKKKSFSRVSSWLFPGQADQQQKQHQRDISLDSVTNLPRPIKGHDGFYQCVTRPGGQVERCSFDTDVTVSTWVTEEDEQTAPTTTWSPGSTPVTKAEQITPLERTTTFGKEGEVLRARTPGVVGVAF</sequence>